<name>A0A0D5C0D1_9ARCH</name>
<feature type="region of interest" description="Disordered" evidence="1">
    <location>
        <begin position="220"/>
        <end position="254"/>
    </location>
</feature>
<sequence length="468" mass="50013">MTKNTISKSMFSLIALGALTTLLMTIPNTSYAFVTDGFVGPVDFGLSYNYENWASTLNGEFIKMTPPIGLIGNNNFNDHNLRAFDEGQNLSFGSSFNVDILATTGNPGVLPAGTYASHYVAYDPVNSGIEGCIDFDADIEAVITSTSLLQATDVFQDSVTTGAIYQNPGLRGLESNQDDVVIADSDTVCLAFRASIPGDFIRVLTSFSPLGEDTDEDGILDGNDNCPDTPNADQTDSDGNGIGDACDNTPPVAEDDEYTIDEDTVLNNDVTTNDSDAEDDILTVTLVDDVSNGILVFNSDGTFEYTPNENYFGSDSFTYFVNDGSEDSNIATVSITVNAVNDAPVCSEGSDLGTLWPPNHKMKSIDISLEATDVDGDDLFFTITSIFQDEPVDTKGDGKTKPDAKIIDENTVEVRVERSGNENGRVYHITVDASDGEASCTGTFTVGVPHDKKDTPVDDGANFNSTES</sequence>
<dbReference type="Gene3D" id="2.60.40.2810">
    <property type="match status" value="1"/>
</dbReference>
<dbReference type="HOGENOM" id="CLU_583442_0_0_2"/>
<gene>
    <name evidence="2" type="ORF">NADRNF5_0568</name>
</gene>
<dbReference type="OrthoDB" id="11838at2157"/>
<evidence type="ECO:0000256" key="1">
    <source>
        <dbReference type="SAM" id="MobiDB-lite"/>
    </source>
</evidence>
<keyword evidence="3" id="KW-1185">Reference proteome</keyword>
<protein>
    <submittedName>
        <fullName evidence="2">Thrombospondin type 3 repeat protein (Modular protein)</fullName>
    </submittedName>
</protein>
<dbReference type="AlphaFoldDB" id="A0A0D5C0D1"/>
<proteinExistence type="predicted"/>
<accession>A0A0D5C0D1</accession>
<evidence type="ECO:0000313" key="2">
    <source>
        <dbReference type="EMBL" id="AJW70264.1"/>
    </source>
</evidence>
<dbReference type="Pfam" id="PF17963">
    <property type="entry name" value="Big_9"/>
    <property type="match status" value="1"/>
</dbReference>
<feature type="compositionally biased region" description="Polar residues" evidence="1">
    <location>
        <begin position="226"/>
        <end position="238"/>
    </location>
</feature>
<dbReference type="Proteomes" id="UP000032408">
    <property type="component" value="Chromosome"/>
</dbReference>
<feature type="region of interest" description="Disordered" evidence="1">
    <location>
        <begin position="448"/>
        <end position="468"/>
    </location>
</feature>
<organism evidence="2 3">
    <name type="scientific">Nitrosopumilus adriaticus</name>
    <dbReference type="NCBI Taxonomy" id="1580092"/>
    <lineage>
        <taxon>Archaea</taxon>
        <taxon>Nitrososphaerota</taxon>
        <taxon>Nitrososphaeria</taxon>
        <taxon>Nitrosopumilales</taxon>
        <taxon>Nitrosopumilaceae</taxon>
        <taxon>Nitrosopumilus</taxon>
    </lineage>
</organism>
<dbReference type="EMBL" id="CP011070">
    <property type="protein sequence ID" value="AJW70264.1"/>
    <property type="molecule type" value="Genomic_DNA"/>
</dbReference>
<reference evidence="3" key="1">
    <citation type="submission" date="2015-03" db="EMBL/GenBank/DDBJ databases">
        <title>Characterization of two novel Thaumarchaeota isolated from the Northern Adriatic Sea.</title>
        <authorList>
            <person name="Bayer B."/>
            <person name="Vojvoda J."/>
            <person name="Offre P."/>
            <person name="Srivastava A."/>
            <person name="Elisabeth N."/>
            <person name="Garcia J.A.L."/>
            <person name="Schleper C."/>
            <person name="Herndl G.J."/>
        </authorList>
    </citation>
    <scope>NUCLEOTIDE SEQUENCE [LARGE SCALE GENOMIC DNA]</scope>
    <source>
        <strain evidence="3">NF5</strain>
    </source>
</reference>
<reference evidence="2 3" key="2">
    <citation type="journal article" date="2016" name="ISME J.">
        <title>Physiological and genomic characterization of two novel marine thaumarchaeal strains indicates niche differentiation.</title>
        <authorList>
            <person name="Bayer B."/>
            <person name="Vojvoda J."/>
            <person name="Offre P."/>
            <person name="Alves R.J."/>
            <person name="Elisabeth N.H."/>
            <person name="Garcia J.A."/>
            <person name="Volland J.M."/>
            <person name="Srivastava A."/>
            <person name="Schleper C."/>
            <person name="Herndl G.J."/>
        </authorList>
    </citation>
    <scope>NUCLEOTIDE SEQUENCE [LARGE SCALE GENOMIC DNA]</scope>
    <source>
        <strain evidence="2 3">NF5</strain>
    </source>
</reference>
<dbReference type="KEGG" id="nin:NADRNF5_0568"/>
<evidence type="ECO:0000313" key="3">
    <source>
        <dbReference type="Proteomes" id="UP000032408"/>
    </source>
</evidence>
<dbReference type="STRING" id="1580092.NADRNF5_0568"/>